<feature type="region of interest" description="Disordered" evidence="1">
    <location>
        <begin position="335"/>
        <end position="439"/>
    </location>
</feature>
<dbReference type="EMBL" id="CAOQHR010000002">
    <property type="protein sequence ID" value="CAI6296154.1"/>
    <property type="molecule type" value="Genomic_DNA"/>
</dbReference>
<name>A0A9W4XF61_9PLEO</name>
<comment type="caution">
    <text evidence="2">The sequence shown here is derived from an EMBL/GenBank/DDBJ whole genome shotgun (WGS) entry which is preliminary data.</text>
</comment>
<keyword evidence="3" id="KW-1185">Reference proteome</keyword>
<accession>A0A9W4XF61</accession>
<sequence>MADVAVASQLQQWTFEKPQGTEPERSTSAASSPDLSHREPETLRIDASVANAIKAVSEMDGNQFQDKYLSSEEDLSPTDGNSSDSEYDYDSDVSIHEVKSATFKANRVSISRWDKGLSCDMAVSVSYKSAGRPKVIELQEKTEKTQRSASLAQLPIAAIEKLRKQAQAQTMRHRSLLLSSSSSSSASTTRSNSPAVTATSRRTTMGPNTFLSSRSQLELSESTTSLQSARSLRSASPSGSEYSVSSRPVSSAATFHAPPRSSVYVQRNTMPFPPLTPASPASHAFLNSDPYENSTTNAASPIIKNGPPHRRLRSISQKLSLAKIAITPSTKKWDSRVNAKTGSMPLTPATPFTPRTPMSAPITTETSPMKKIRRNSRILLSRPPTRGATTTPDLPTIHSVDRPPVPQRSKTQMVARGANERAPTLELPPFPDADPTIKTRRIRKRKSLMDLL</sequence>
<feature type="compositionally biased region" description="Low complexity" evidence="1">
    <location>
        <begin position="176"/>
        <end position="193"/>
    </location>
</feature>
<evidence type="ECO:0000313" key="3">
    <source>
        <dbReference type="Proteomes" id="UP001152607"/>
    </source>
</evidence>
<feature type="region of interest" description="Disordered" evidence="1">
    <location>
        <begin position="170"/>
        <end position="255"/>
    </location>
</feature>
<evidence type="ECO:0000313" key="2">
    <source>
        <dbReference type="EMBL" id="CAI6296154.1"/>
    </source>
</evidence>
<gene>
    <name evidence="2" type="ORF">PDIGIT_LOCUS2655</name>
</gene>
<dbReference type="OrthoDB" id="3926619at2759"/>
<protein>
    <submittedName>
        <fullName evidence="2">Uncharacterized protein</fullName>
    </submittedName>
</protein>
<proteinExistence type="predicted"/>
<evidence type="ECO:0000256" key="1">
    <source>
        <dbReference type="SAM" id="MobiDB-lite"/>
    </source>
</evidence>
<feature type="region of interest" description="Disordered" evidence="1">
    <location>
        <begin position="64"/>
        <end position="89"/>
    </location>
</feature>
<dbReference type="AlphaFoldDB" id="A0A9W4XF61"/>
<reference evidence="2" key="1">
    <citation type="submission" date="2023-01" db="EMBL/GenBank/DDBJ databases">
        <authorList>
            <person name="Van Ghelder C."/>
            <person name="Rancurel C."/>
        </authorList>
    </citation>
    <scope>NUCLEOTIDE SEQUENCE</scope>
    <source>
        <strain evidence="2">CNCM I-4278</strain>
    </source>
</reference>
<organism evidence="2 3">
    <name type="scientific">Periconia digitata</name>
    <dbReference type="NCBI Taxonomy" id="1303443"/>
    <lineage>
        <taxon>Eukaryota</taxon>
        <taxon>Fungi</taxon>
        <taxon>Dikarya</taxon>
        <taxon>Ascomycota</taxon>
        <taxon>Pezizomycotina</taxon>
        <taxon>Dothideomycetes</taxon>
        <taxon>Pleosporomycetidae</taxon>
        <taxon>Pleosporales</taxon>
        <taxon>Massarineae</taxon>
        <taxon>Periconiaceae</taxon>
        <taxon>Periconia</taxon>
    </lineage>
</organism>
<feature type="compositionally biased region" description="Polar residues" evidence="1">
    <location>
        <begin position="194"/>
        <end position="210"/>
    </location>
</feature>
<feature type="compositionally biased region" description="Low complexity" evidence="1">
    <location>
        <begin position="211"/>
        <end position="253"/>
    </location>
</feature>
<feature type="region of interest" description="Disordered" evidence="1">
    <location>
        <begin position="1"/>
        <end position="42"/>
    </location>
</feature>
<dbReference type="Proteomes" id="UP001152607">
    <property type="component" value="Unassembled WGS sequence"/>
</dbReference>